<keyword evidence="2" id="KW-1185">Reference proteome</keyword>
<name>A0A9N9VUZ1_9HYPO</name>
<dbReference type="AlphaFoldDB" id="A0A9N9VUZ1"/>
<evidence type="ECO:0000313" key="1">
    <source>
        <dbReference type="EMBL" id="CAH0028348.1"/>
    </source>
</evidence>
<proteinExistence type="predicted"/>
<reference evidence="1" key="1">
    <citation type="submission" date="2021-10" db="EMBL/GenBank/DDBJ databases">
        <authorList>
            <person name="Piombo E."/>
        </authorList>
    </citation>
    <scope>NUCLEOTIDE SEQUENCE</scope>
</reference>
<organism evidence="1 2">
    <name type="scientific">Clonostachys rhizophaga</name>
    <dbReference type="NCBI Taxonomy" id="160324"/>
    <lineage>
        <taxon>Eukaryota</taxon>
        <taxon>Fungi</taxon>
        <taxon>Dikarya</taxon>
        <taxon>Ascomycota</taxon>
        <taxon>Pezizomycotina</taxon>
        <taxon>Sordariomycetes</taxon>
        <taxon>Hypocreomycetidae</taxon>
        <taxon>Hypocreales</taxon>
        <taxon>Bionectriaceae</taxon>
        <taxon>Clonostachys</taxon>
    </lineage>
</organism>
<gene>
    <name evidence="1" type="ORF">CRHIZ90672A_00012642</name>
</gene>
<comment type="caution">
    <text evidence="1">The sequence shown here is derived from an EMBL/GenBank/DDBJ whole genome shotgun (WGS) entry which is preliminary data.</text>
</comment>
<evidence type="ECO:0000313" key="2">
    <source>
        <dbReference type="Proteomes" id="UP000696573"/>
    </source>
</evidence>
<protein>
    <submittedName>
        <fullName evidence="1">Uncharacterized protein</fullName>
    </submittedName>
</protein>
<dbReference type="Proteomes" id="UP000696573">
    <property type="component" value="Unassembled WGS sequence"/>
</dbReference>
<dbReference type="EMBL" id="CABFNQ020000731">
    <property type="protein sequence ID" value="CAH0028348.1"/>
    <property type="molecule type" value="Genomic_DNA"/>
</dbReference>
<sequence length="102" mass="11783">LTVQVNAPVSDSDLIYRIINFISHATDVLYNTINERESQGDRARDPELPAYLKPDVSIVGKASRPGIDTFPRIYHTDNNTTIKLQPTRYIDYLLYNWKEEDI</sequence>
<feature type="non-terminal residue" evidence="1">
    <location>
        <position position="102"/>
    </location>
</feature>
<accession>A0A9N9VUZ1</accession>